<dbReference type="Gene3D" id="3.10.110.10">
    <property type="entry name" value="Ubiquitin Conjugating Enzyme"/>
    <property type="match status" value="1"/>
</dbReference>
<reference evidence="2" key="1">
    <citation type="submission" date="2022-07" db="EMBL/GenBank/DDBJ databases">
        <title>Genome analysis of Parmales, a sister group of diatoms, reveals the evolutionary specialization of diatoms from phago-mixotrophs to photoautotrophs.</title>
        <authorList>
            <person name="Ban H."/>
            <person name="Sato S."/>
            <person name="Yoshikawa S."/>
            <person name="Kazumasa Y."/>
            <person name="Nakamura Y."/>
            <person name="Ichinomiya M."/>
            <person name="Saitoh K."/>
            <person name="Sato N."/>
            <person name="Blanc-Mathieu R."/>
            <person name="Endo H."/>
            <person name="Kuwata A."/>
            <person name="Ogata H."/>
        </authorList>
    </citation>
    <scope>NUCLEOTIDE SEQUENCE</scope>
</reference>
<evidence type="ECO:0000313" key="3">
    <source>
        <dbReference type="Proteomes" id="UP001165082"/>
    </source>
</evidence>
<organism evidence="2 3">
    <name type="scientific">Triparma retinervis</name>
    <dbReference type="NCBI Taxonomy" id="2557542"/>
    <lineage>
        <taxon>Eukaryota</taxon>
        <taxon>Sar</taxon>
        <taxon>Stramenopiles</taxon>
        <taxon>Ochrophyta</taxon>
        <taxon>Bolidophyceae</taxon>
        <taxon>Parmales</taxon>
        <taxon>Triparmaceae</taxon>
        <taxon>Triparma</taxon>
    </lineage>
</organism>
<dbReference type="SUPFAM" id="SSF54495">
    <property type="entry name" value="UBC-like"/>
    <property type="match status" value="1"/>
</dbReference>
<dbReference type="PROSITE" id="PS50127">
    <property type="entry name" value="UBC_2"/>
    <property type="match status" value="1"/>
</dbReference>
<dbReference type="InterPro" id="IPR016135">
    <property type="entry name" value="UBQ-conjugating_enzyme/RWD"/>
</dbReference>
<gene>
    <name evidence="2" type="ORF">TrRE_jg245</name>
</gene>
<comment type="caution">
    <text evidence="2">The sequence shown here is derived from an EMBL/GenBank/DDBJ whole genome shotgun (WGS) entry which is preliminary data.</text>
</comment>
<dbReference type="Pfam" id="PF00179">
    <property type="entry name" value="UQ_con"/>
    <property type="match status" value="1"/>
</dbReference>
<dbReference type="SMART" id="SM00212">
    <property type="entry name" value="UBCc"/>
    <property type="match status" value="1"/>
</dbReference>
<dbReference type="PANTHER" id="PTHR24067">
    <property type="entry name" value="UBIQUITIN-CONJUGATING ENZYME E2"/>
    <property type="match status" value="1"/>
</dbReference>
<dbReference type="InterPro" id="IPR000608">
    <property type="entry name" value="UBC"/>
</dbReference>
<keyword evidence="3" id="KW-1185">Reference proteome</keyword>
<evidence type="ECO:0000259" key="1">
    <source>
        <dbReference type="PROSITE" id="PS50127"/>
    </source>
</evidence>
<dbReference type="CDD" id="cd23808">
    <property type="entry name" value="UBCc_UBE2W"/>
    <property type="match status" value="1"/>
</dbReference>
<dbReference type="InterPro" id="IPR050113">
    <property type="entry name" value="Ub_conjugating_enzyme"/>
</dbReference>
<proteinExistence type="predicted"/>
<dbReference type="AlphaFoldDB" id="A0A9W7DVI4"/>
<feature type="domain" description="UBC core" evidence="1">
    <location>
        <begin position="1"/>
        <end position="123"/>
    </location>
</feature>
<sequence length="123" mass="13580">MKVSVGRNLRIWHVKITGRNIYAGSVFTLRIKYPPSYPRDPPSVYFVGPVIPSHEHVYSNGDICLSLLGAGWSPTLTGQGIAVSVQSILKSARRKGRPVDNSGCVGRKPGESQKDWIYHDDNC</sequence>
<dbReference type="OrthoDB" id="1158011at2759"/>
<dbReference type="Proteomes" id="UP001165082">
    <property type="component" value="Unassembled WGS sequence"/>
</dbReference>
<name>A0A9W7DVI4_9STRA</name>
<protein>
    <recommendedName>
        <fullName evidence="1">UBC core domain-containing protein</fullName>
    </recommendedName>
</protein>
<evidence type="ECO:0000313" key="2">
    <source>
        <dbReference type="EMBL" id="GMH57889.1"/>
    </source>
</evidence>
<dbReference type="EMBL" id="BRXZ01000935">
    <property type="protein sequence ID" value="GMH57889.1"/>
    <property type="molecule type" value="Genomic_DNA"/>
</dbReference>
<accession>A0A9W7DVI4</accession>